<name>A0ABP6UPH9_9FLAO</name>
<feature type="transmembrane region" description="Helical" evidence="1">
    <location>
        <begin position="60"/>
        <end position="78"/>
    </location>
</feature>
<keyword evidence="1" id="KW-1133">Transmembrane helix</keyword>
<accession>A0ABP6UPH9</accession>
<comment type="caution">
    <text evidence="3">The sequence shown here is derived from an EMBL/GenBank/DDBJ whole genome shotgun (WGS) entry which is preliminary data.</text>
</comment>
<keyword evidence="1" id="KW-0812">Transmembrane</keyword>
<gene>
    <name evidence="3" type="ORF">GCM10022393_29760</name>
</gene>
<evidence type="ECO:0000256" key="1">
    <source>
        <dbReference type="SAM" id="Phobius"/>
    </source>
</evidence>
<keyword evidence="4" id="KW-1185">Reference proteome</keyword>
<dbReference type="EMBL" id="BAABCW010000013">
    <property type="protein sequence ID" value="GAA3513972.1"/>
    <property type="molecule type" value="Genomic_DNA"/>
</dbReference>
<proteinExistence type="predicted"/>
<dbReference type="RefSeq" id="WP_344928777.1">
    <property type="nucleotide sequence ID" value="NZ_BAABCW010000013.1"/>
</dbReference>
<feature type="domain" description="2TM" evidence="2">
    <location>
        <begin position="22"/>
        <end position="101"/>
    </location>
</feature>
<reference evidence="4" key="1">
    <citation type="journal article" date="2019" name="Int. J. Syst. Evol. Microbiol.">
        <title>The Global Catalogue of Microorganisms (GCM) 10K type strain sequencing project: providing services to taxonomists for standard genome sequencing and annotation.</title>
        <authorList>
            <consortium name="The Broad Institute Genomics Platform"/>
            <consortium name="The Broad Institute Genome Sequencing Center for Infectious Disease"/>
            <person name="Wu L."/>
            <person name="Ma J."/>
        </authorList>
    </citation>
    <scope>NUCLEOTIDE SEQUENCE [LARGE SCALE GENOMIC DNA]</scope>
    <source>
        <strain evidence="4">JCM 17106</strain>
    </source>
</reference>
<feature type="transmembrane region" description="Helical" evidence="1">
    <location>
        <begin position="33"/>
        <end position="54"/>
    </location>
</feature>
<dbReference type="Pfam" id="PF13239">
    <property type="entry name" value="2TM"/>
    <property type="match status" value="1"/>
</dbReference>
<dbReference type="Proteomes" id="UP001500459">
    <property type="component" value="Unassembled WGS sequence"/>
</dbReference>
<organism evidence="3 4">
    <name type="scientific">Aquimarina addita</name>
    <dbReference type="NCBI Taxonomy" id="870485"/>
    <lineage>
        <taxon>Bacteria</taxon>
        <taxon>Pseudomonadati</taxon>
        <taxon>Bacteroidota</taxon>
        <taxon>Flavobacteriia</taxon>
        <taxon>Flavobacteriales</taxon>
        <taxon>Flavobacteriaceae</taxon>
        <taxon>Aquimarina</taxon>
    </lineage>
</organism>
<keyword evidence="1" id="KW-0472">Membrane</keyword>
<sequence>MISKKYKTTIMKDFEEQKRYEYAKARIHELKKFYNHVFIYISIVGLLAGLNYYTNQWENLWFSWTAIGWGIGVAFHAIKAFKINPIFDKDWEERKIRKYMEDDEDKELWE</sequence>
<evidence type="ECO:0000259" key="2">
    <source>
        <dbReference type="Pfam" id="PF13239"/>
    </source>
</evidence>
<dbReference type="InterPro" id="IPR025698">
    <property type="entry name" value="2TM_dom"/>
</dbReference>
<evidence type="ECO:0000313" key="3">
    <source>
        <dbReference type="EMBL" id="GAA3513972.1"/>
    </source>
</evidence>
<evidence type="ECO:0000313" key="4">
    <source>
        <dbReference type="Proteomes" id="UP001500459"/>
    </source>
</evidence>
<protein>
    <submittedName>
        <fullName evidence="3">2TM domain-containing protein</fullName>
    </submittedName>
</protein>